<dbReference type="InterPro" id="IPR001611">
    <property type="entry name" value="Leu-rich_rpt"/>
</dbReference>
<gene>
    <name evidence="23" type="ORF">Prudu_000592</name>
</gene>
<dbReference type="SMART" id="SM00365">
    <property type="entry name" value="LRR_SD22"/>
    <property type="match status" value="6"/>
</dbReference>
<keyword evidence="7" id="KW-0808">Transferase</keyword>
<keyword evidence="4" id="KW-0723">Serine/threonine-protein kinase</keyword>
<keyword evidence="15" id="KW-0472">Membrane</keyword>
<evidence type="ECO:0000256" key="10">
    <source>
        <dbReference type="ARBA" id="ARBA00022737"/>
    </source>
</evidence>
<dbReference type="PROSITE" id="PS00107">
    <property type="entry name" value="PROTEIN_KINASE_ATP"/>
    <property type="match status" value="1"/>
</dbReference>
<organism evidence="23">
    <name type="scientific">Prunus dulcis</name>
    <name type="common">Almond</name>
    <name type="synonym">Amygdalus dulcis</name>
    <dbReference type="NCBI Taxonomy" id="3755"/>
    <lineage>
        <taxon>Eukaryota</taxon>
        <taxon>Viridiplantae</taxon>
        <taxon>Streptophyta</taxon>
        <taxon>Embryophyta</taxon>
        <taxon>Tracheophyta</taxon>
        <taxon>Spermatophyta</taxon>
        <taxon>Magnoliopsida</taxon>
        <taxon>eudicotyledons</taxon>
        <taxon>Gunneridae</taxon>
        <taxon>Pentapetalae</taxon>
        <taxon>rosids</taxon>
        <taxon>fabids</taxon>
        <taxon>Rosales</taxon>
        <taxon>Rosaceae</taxon>
        <taxon>Amygdaloideae</taxon>
        <taxon>Amygdaleae</taxon>
        <taxon>Prunus</taxon>
    </lineage>
</organism>
<dbReference type="Pfam" id="PF00560">
    <property type="entry name" value="LRR_1"/>
    <property type="match status" value="7"/>
</dbReference>
<dbReference type="InterPro" id="IPR008271">
    <property type="entry name" value="Ser/Thr_kinase_AS"/>
</dbReference>
<dbReference type="InterPro" id="IPR017441">
    <property type="entry name" value="Protein_kinase_ATP_BS"/>
</dbReference>
<dbReference type="Pfam" id="PF07714">
    <property type="entry name" value="PK_Tyr_Ser-Thr"/>
    <property type="match status" value="1"/>
</dbReference>
<keyword evidence="5" id="KW-0597">Phosphoprotein</keyword>
<dbReference type="Pfam" id="PF23598">
    <property type="entry name" value="LRR_14"/>
    <property type="match status" value="1"/>
</dbReference>
<dbReference type="InterPro" id="IPR055414">
    <property type="entry name" value="LRR_R13L4/SHOC2-like"/>
</dbReference>
<keyword evidence="3" id="KW-1003">Cell membrane</keyword>
<dbReference type="InterPro" id="IPR003591">
    <property type="entry name" value="Leu-rich_rpt_typical-subtyp"/>
</dbReference>
<evidence type="ECO:0000313" key="23">
    <source>
        <dbReference type="EMBL" id="BBG92766.1"/>
    </source>
</evidence>
<dbReference type="InterPro" id="IPR001245">
    <property type="entry name" value="Ser-Thr/Tyr_kinase_cat_dom"/>
</dbReference>
<proteinExistence type="predicted"/>
<evidence type="ECO:0000256" key="12">
    <source>
        <dbReference type="ARBA" id="ARBA00022777"/>
    </source>
</evidence>
<keyword evidence="21" id="KW-0175">Coiled coil</keyword>
<comment type="catalytic activity">
    <reaction evidence="19">
        <text>L-seryl-[protein] + ATP = O-phospho-L-seryl-[protein] + ADP + H(+)</text>
        <dbReference type="Rhea" id="RHEA:17989"/>
        <dbReference type="Rhea" id="RHEA-COMP:9863"/>
        <dbReference type="Rhea" id="RHEA-COMP:11604"/>
        <dbReference type="ChEBI" id="CHEBI:15378"/>
        <dbReference type="ChEBI" id="CHEBI:29999"/>
        <dbReference type="ChEBI" id="CHEBI:30616"/>
        <dbReference type="ChEBI" id="CHEBI:83421"/>
        <dbReference type="ChEBI" id="CHEBI:456216"/>
        <dbReference type="EC" id="2.7.11.1"/>
    </reaction>
</comment>
<keyword evidence="16 23" id="KW-0675">Receptor</keyword>
<keyword evidence="8" id="KW-0812">Transmembrane</keyword>
<evidence type="ECO:0000256" key="16">
    <source>
        <dbReference type="ARBA" id="ARBA00023170"/>
    </source>
</evidence>
<reference evidence="23" key="1">
    <citation type="journal article" date="2019" name="Science">
        <title>Mutation of a bHLH transcription factor allowed almond domestication.</title>
        <authorList>
            <person name="Sanchez-Perez R."/>
            <person name="Pavan S."/>
            <person name="Mazzeo R."/>
            <person name="Moldovan C."/>
            <person name="Aiese Cigliano R."/>
            <person name="Del Cueto J."/>
            <person name="Ricciardi F."/>
            <person name="Lotti C."/>
            <person name="Ricciardi L."/>
            <person name="Dicenta F."/>
            <person name="Lopez-Marques R.L."/>
            <person name="Lindberg Moller B."/>
        </authorList>
    </citation>
    <scope>NUCLEOTIDE SEQUENCE</scope>
</reference>
<sequence length="1310" mass="146780">MFKRRQRVTALKLSYMALQGTISPHIGNLSFLVSLDLRNNSFFGPLPNEISRLHRLRSLLLHNNQLQGSIPPTLYHCQNLEVLVLEVNRLTGPIPRELGFLPRLRTLFLGLNNLTGTIPSPLGNISTLERLSLDESGLTGSFSSALLNLTSLTMISLAKNTISGSLPVDLCHYWPNIQNISFSFNKFSGKIPSRIGQCRELKILSLSYNSFVGSIPEEVWSLQHLQILYLGGNKLTGTISPSIGNMSNLKSFAVGRNNIEGNIPGNLGHLSNLAFLGLAFNSLTGPIPQVIFNISSLEGLEIQSNALSGEFPSSAVFLPNLTSLHFHTNQITGPIPTYFSNFTKLTQLDADNNLLYGPMPMNLGSLKHLQFLNLARNQLTGEPGFDELRFLSSLLNSSSLEYIILYENPLNGIIPDSIGNFSQSLQVIYAPACQIRGHIPKSIGSLRNLTFLYLAHNNLSGKIPSSIRGLETLQRLYLQNNSIEGFVPNEICHLKNLGEILLSNNKISGLIPNCIGNLKRLQIVLLDSNSLTSSIPMSLWNLESLLVLNLSFNSFNGDLPQGMRKLNAVQVIDLSWNQISGNIPSIIGAFQSLRSLNLSNNLFVGNVPKTFGDLKGLEDLDLSHNSLSGTIPKSLETLKYLEHLNFSFNHLSGQIPSGGPFANFTAQSFLENGELCGRPDFGVRNCTPQSTQNSKAALHLFKYILPAIASTMILAALVYRLIKYHKKRNAGLPSSVEPTLSAIEHRMISYQELRRATNDFCESNALGVGSFGSVYKGILSNGTTVAVKVLNLQMEGALKSFDAECKVWRTIRHRNLVKVITSCSSHEVRALVLQYMCNGSLEKWLYSHNYCLNLVQRVSMMVDIALALEYLHHGQAEVVVHCDLKPSNILLDEDMVAHVGDFGLAKILAKNKDETQTRTIGTLGYVAPEYGSTGKVSTKGDVYSYGIMMLEIITRKKPTDEMFAGERTLRQWINESLPNNCLEVVDAGLLSIEEGRNVNATKNIILSIMEISLRCCEQVPEERMDFKDVVTKLMKIKLALGNRRNRKGAEVQQLEKERKWRQPVTKKWILCFPLSIKSTRISRAAWRRSSWRIPRVMPRPRSEKLWNSPATILSKAENERLTRLYTECLNNVADQLERRSSSQGLKKEVKRMREECLSKEEEHRKAMELAKQDCDAKVDDLEAQIRGFMLEKATNEATIDHLQRDLAAHKSHLHVLASRLDHVQLDVESKYILEIQDLKDCLAIEQEEKNESSKKLQDLQKELLVSRSKLVEQQRDSNSIWQVETLKTKIMKLRKENEILKRKFPHSDEG</sequence>
<evidence type="ECO:0000256" key="15">
    <source>
        <dbReference type="ARBA" id="ARBA00023136"/>
    </source>
</evidence>
<protein>
    <recommendedName>
        <fullName evidence="2">non-specific serine/threonine protein kinase</fullName>
        <ecNumber evidence="2">2.7.11.1</ecNumber>
    </recommendedName>
</protein>
<dbReference type="Gene3D" id="3.30.200.20">
    <property type="entry name" value="Phosphorylase Kinase, domain 1"/>
    <property type="match status" value="1"/>
</dbReference>
<dbReference type="FunFam" id="3.30.200.20:FF:000661">
    <property type="entry name" value="Serine-threonine protein kinase plant-type"/>
    <property type="match status" value="1"/>
</dbReference>
<keyword evidence="11 20" id="KW-0547">Nucleotide-binding</keyword>
<dbReference type="PANTHER" id="PTHR48005">
    <property type="entry name" value="LEUCINE RICH REPEAT KINASE 2"/>
    <property type="match status" value="1"/>
</dbReference>
<evidence type="ECO:0000256" key="1">
    <source>
        <dbReference type="ARBA" id="ARBA00004162"/>
    </source>
</evidence>
<keyword evidence="17" id="KW-0325">Glycoprotein</keyword>
<dbReference type="GO" id="GO:0005886">
    <property type="term" value="C:plasma membrane"/>
    <property type="evidence" value="ECO:0007669"/>
    <property type="project" value="UniProtKB-SubCell"/>
</dbReference>
<feature type="binding site" evidence="20">
    <location>
        <position position="788"/>
    </location>
    <ligand>
        <name>ATP</name>
        <dbReference type="ChEBI" id="CHEBI:30616"/>
    </ligand>
</feature>
<evidence type="ECO:0000256" key="7">
    <source>
        <dbReference type="ARBA" id="ARBA00022679"/>
    </source>
</evidence>
<dbReference type="GO" id="GO:0005524">
    <property type="term" value="F:ATP binding"/>
    <property type="evidence" value="ECO:0007669"/>
    <property type="project" value="UniProtKB-UniRule"/>
</dbReference>
<keyword evidence="6" id="KW-0433">Leucine-rich repeat</keyword>
<dbReference type="InterPro" id="IPR032675">
    <property type="entry name" value="LRR_dom_sf"/>
</dbReference>
<dbReference type="GO" id="GO:0004674">
    <property type="term" value="F:protein serine/threonine kinase activity"/>
    <property type="evidence" value="ECO:0007669"/>
    <property type="project" value="UniProtKB-KW"/>
</dbReference>
<dbReference type="InterPro" id="IPR051420">
    <property type="entry name" value="Ser_Thr_Kinases_DiverseReg"/>
</dbReference>
<evidence type="ECO:0000256" key="11">
    <source>
        <dbReference type="ARBA" id="ARBA00022741"/>
    </source>
</evidence>
<evidence type="ECO:0000256" key="4">
    <source>
        <dbReference type="ARBA" id="ARBA00022527"/>
    </source>
</evidence>
<keyword evidence="13 20" id="KW-0067">ATP-binding</keyword>
<dbReference type="EC" id="2.7.11.1" evidence="2"/>
<dbReference type="InterPro" id="IPR000719">
    <property type="entry name" value="Prot_kinase_dom"/>
</dbReference>
<keyword evidence="9" id="KW-0732">Signal</keyword>
<evidence type="ECO:0000256" key="19">
    <source>
        <dbReference type="ARBA" id="ARBA00048679"/>
    </source>
</evidence>
<comment type="catalytic activity">
    <reaction evidence="18">
        <text>L-threonyl-[protein] + ATP = O-phospho-L-threonyl-[protein] + ADP + H(+)</text>
        <dbReference type="Rhea" id="RHEA:46608"/>
        <dbReference type="Rhea" id="RHEA-COMP:11060"/>
        <dbReference type="Rhea" id="RHEA-COMP:11605"/>
        <dbReference type="ChEBI" id="CHEBI:15378"/>
        <dbReference type="ChEBI" id="CHEBI:30013"/>
        <dbReference type="ChEBI" id="CHEBI:30616"/>
        <dbReference type="ChEBI" id="CHEBI:61977"/>
        <dbReference type="ChEBI" id="CHEBI:456216"/>
        <dbReference type="EC" id="2.7.11.1"/>
    </reaction>
</comment>
<evidence type="ECO:0000256" key="14">
    <source>
        <dbReference type="ARBA" id="ARBA00022989"/>
    </source>
</evidence>
<dbReference type="Pfam" id="PF13855">
    <property type="entry name" value="LRR_8"/>
    <property type="match status" value="1"/>
</dbReference>
<dbReference type="EMBL" id="AP019297">
    <property type="protein sequence ID" value="BBG92766.1"/>
    <property type="molecule type" value="Genomic_DNA"/>
</dbReference>
<dbReference type="SMART" id="SM00220">
    <property type="entry name" value="S_TKc"/>
    <property type="match status" value="1"/>
</dbReference>
<evidence type="ECO:0000256" key="17">
    <source>
        <dbReference type="ARBA" id="ARBA00023180"/>
    </source>
</evidence>
<accession>A0A4Y1QLM3</accession>
<evidence type="ECO:0000259" key="22">
    <source>
        <dbReference type="PROSITE" id="PS50011"/>
    </source>
</evidence>
<dbReference type="FunFam" id="1.10.510.10:FF:000358">
    <property type="entry name" value="Putative leucine-rich repeat receptor-like serine/threonine-protein kinase"/>
    <property type="match status" value="1"/>
</dbReference>
<evidence type="ECO:0000256" key="18">
    <source>
        <dbReference type="ARBA" id="ARBA00047899"/>
    </source>
</evidence>
<dbReference type="SMART" id="SM00369">
    <property type="entry name" value="LRR_TYP"/>
    <property type="match status" value="13"/>
</dbReference>
<feature type="coiled-coil region" evidence="21">
    <location>
        <begin position="1142"/>
        <end position="1184"/>
    </location>
</feature>
<keyword evidence="12 23" id="KW-0418">Kinase</keyword>
<dbReference type="SUPFAM" id="SSF52047">
    <property type="entry name" value="RNI-like"/>
    <property type="match status" value="1"/>
</dbReference>
<dbReference type="SUPFAM" id="SSF56112">
    <property type="entry name" value="Protein kinase-like (PK-like)"/>
    <property type="match status" value="1"/>
</dbReference>
<evidence type="ECO:0000256" key="2">
    <source>
        <dbReference type="ARBA" id="ARBA00012513"/>
    </source>
</evidence>
<keyword evidence="10" id="KW-0677">Repeat</keyword>
<dbReference type="InterPro" id="IPR011009">
    <property type="entry name" value="Kinase-like_dom_sf"/>
</dbReference>
<name>A0A4Y1QLM3_PRUDU</name>
<evidence type="ECO:0000256" key="3">
    <source>
        <dbReference type="ARBA" id="ARBA00022475"/>
    </source>
</evidence>
<dbReference type="Gene3D" id="1.10.510.10">
    <property type="entry name" value="Transferase(Phosphotransferase) domain 1"/>
    <property type="match status" value="1"/>
</dbReference>
<evidence type="ECO:0000256" key="9">
    <source>
        <dbReference type="ARBA" id="ARBA00022729"/>
    </source>
</evidence>
<dbReference type="FunFam" id="3.80.10.10:FF:000095">
    <property type="entry name" value="LRR receptor-like serine/threonine-protein kinase GSO1"/>
    <property type="match status" value="2"/>
</dbReference>
<keyword evidence="14" id="KW-1133">Transmembrane helix</keyword>
<comment type="subcellular location">
    <subcellularLocation>
        <location evidence="1">Cell membrane</location>
        <topology evidence="1">Single-pass membrane protein</topology>
    </subcellularLocation>
</comment>
<evidence type="ECO:0000256" key="21">
    <source>
        <dbReference type="SAM" id="Coils"/>
    </source>
</evidence>
<dbReference type="Gene3D" id="3.80.10.10">
    <property type="entry name" value="Ribonuclease Inhibitor"/>
    <property type="match status" value="3"/>
</dbReference>
<evidence type="ECO:0000256" key="20">
    <source>
        <dbReference type="PROSITE-ProRule" id="PRU10141"/>
    </source>
</evidence>
<dbReference type="SUPFAM" id="SSF52058">
    <property type="entry name" value="L domain-like"/>
    <property type="match status" value="2"/>
</dbReference>
<evidence type="ECO:0000256" key="8">
    <source>
        <dbReference type="ARBA" id="ARBA00022692"/>
    </source>
</evidence>
<evidence type="ECO:0000256" key="13">
    <source>
        <dbReference type="ARBA" id="ARBA00022840"/>
    </source>
</evidence>
<dbReference type="PANTHER" id="PTHR48005:SF57">
    <property type="entry name" value="RECEPTOR KINASE-LIKE PROTEIN XA21"/>
    <property type="match status" value="1"/>
</dbReference>
<feature type="domain" description="Protein kinase" evidence="22">
    <location>
        <begin position="760"/>
        <end position="1038"/>
    </location>
</feature>
<dbReference type="FunFam" id="3.80.10.10:FF:000041">
    <property type="entry name" value="LRR receptor-like serine/threonine-protein kinase ERECTA"/>
    <property type="match status" value="1"/>
</dbReference>
<dbReference type="PROSITE" id="PS51450">
    <property type="entry name" value="LRR"/>
    <property type="match status" value="1"/>
</dbReference>
<dbReference type="PROSITE" id="PS50011">
    <property type="entry name" value="PROTEIN_KINASE_DOM"/>
    <property type="match status" value="1"/>
</dbReference>
<evidence type="ECO:0000256" key="6">
    <source>
        <dbReference type="ARBA" id="ARBA00022614"/>
    </source>
</evidence>
<feature type="coiled-coil region" evidence="21">
    <location>
        <begin position="1242"/>
        <end position="1303"/>
    </location>
</feature>
<dbReference type="PROSITE" id="PS00108">
    <property type="entry name" value="PROTEIN_KINASE_ST"/>
    <property type="match status" value="1"/>
</dbReference>
<evidence type="ECO:0000256" key="5">
    <source>
        <dbReference type="ARBA" id="ARBA00022553"/>
    </source>
</evidence>